<gene>
    <name evidence="2" type="ORF">H9S92_16105</name>
</gene>
<evidence type="ECO:0000259" key="1">
    <source>
        <dbReference type="Pfam" id="PF13349"/>
    </source>
</evidence>
<name>A0A923PNJ0_9BACT</name>
<dbReference type="Proteomes" id="UP000650081">
    <property type="component" value="Unassembled WGS sequence"/>
</dbReference>
<proteinExistence type="predicted"/>
<dbReference type="AlphaFoldDB" id="A0A923PNJ0"/>
<dbReference type="Pfam" id="PF13349">
    <property type="entry name" value="DUF4097"/>
    <property type="match status" value="1"/>
</dbReference>
<dbReference type="InterPro" id="IPR025164">
    <property type="entry name" value="Toastrack_DUF4097"/>
</dbReference>
<sequence length="383" mass="42091">MKFKHIISALLPILLLLAGTELGAAPWLRAQDFEKNYSKTFPISGNGTVRLDNRYGEIKVETWTRSEVQIDVRVKVSASSKENADRAFNRIEITFSGSGNSASAVTSIGEGGNKSWFRQVMDGDWGWNNNSNDFRIYYTVKMPASANLETTAKYCDVSLPNLNGNTVLTVGYGDLVAGDLAGTNEISVSYGSARVALLGKESSFKVRYGEGVLTKVGDLRYDGRYSDCRIGTAKKLTVDIGYEELEIESAEELRMTGSYNDLEIAKVGRIFLDGNYCDFSIGRVTKEIEVDGSYGDLEIEDLAAGFERVYIRTRYIDVVLDVEAGAGYTMDLVTRYGDISIDESRAKVNSSKESNSRTVRGTMPGNGMGKIDISTSYGDIEID</sequence>
<comment type="caution">
    <text evidence="2">The sequence shown here is derived from an EMBL/GenBank/DDBJ whole genome shotgun (WGS) entry which is preliminary data.</text>
</comment>
<dbReference type="EMBL" id="JACSIT010000141">
    <property type="protein sequence ID" value="MBC6995690.1"/>
    <property type="molecule type" value="Genomic_DNA"/>
</dbReference>
<keyword evidence="3" id="KW-1185">Reference proteome</keyword>
<protein>
    <submittedName>
        <fullName evidence="2">DUF4097 family beta strand repeat protein</fullName>
    </submittedName>
</protein>
<organism evidence="2 3">
    <name type="scientific">Neolewinella lacunae</name>
    <dbReference type="NCBI Taxonomy" id="1517758"/>
    <lineage>
        <taxon>Bacteria</taxon>
        <taxon>Pseudomonadati</taxon>
        <taxon>Bacteroidota</taxon>
        <taxon>Saprospiria</taxon>
        <taxon>Saprospirales</taxon>
        <taxon>Lewinellaceae</taxon>
        <taxon>Neolewinella</taxon>
    </lineage>
</organism>
<evidence type="ECO:0000313" key="2">
    <source>
        <dbReference type="EMBL" id="MBC6995690.1"/>
    </source>
</evidence>
<reference evidence="2" key="1">
    <citation type="submission" date="2020-08" db="EMBL/GenBank/DDBJ databases">
        <title>Lewinella bacteria from marine environments.</title>
        <authorList>
            <person name="Zhong Y."/>
        </authorList>
    </citation>
    <scope>NUCLEOTIDE SEQUENCE</scope>
    <source>
        <strain evidence="2">KCTC 42187</strain>
    </source>
</reference>
<feature type="domain" description="DUF4097" evidence="1">
    <location>
        <begin position="234"/>
        <end position="383"/>
    </location>
</feature>
<dbReference type="RefSeq" id="WP_187467718.1">
    <property type="nucleotide sequence ID" value="NZ_JACSIT010000141.1"/>
</dbReference>
<accession>A0A923PNJ0</accession>
<evidence type="ECO:0000313" key="3">
    <source>
        <dbReference type="Proteomes" id="UP000650081"/>
    </source>
</evidence>